<keyword evidence="8" id="KW-0443">Lipid metabolism</keyword>
<comment type="similarity">
    <text evidence="2">Belongs to the GPC1 family.</text>
</comment>
<dbReference type="PANTHER" id="PTHR31201:SF1">
    <property type="entry name" value="GLYCEROPHOSPHOCHOLINE ACYLTRANSFERASE 1"/>
    <property type="match status" value="1"/>
</dbReference>
<accession>A0A0L0DQX3</accession>
<evidence type="ECO:0000256" key="1">
    <source>
        <dbReference type="ARBA" id="ARBA00004141"/>
    </source>
</evidence>
<evidence type="ECO:0000256" key="2">
    <source>
        <dbReference type="ARBA" id="ARBA00006675"/>
    </source>
</evidence>
<name>A0A0L0DQX3_THETB</name>
<feature type="region of interest" description="Disordered" evidence="13">
    <location>
        <begin position="1"/>
        <end position="46"/>
    </location>
</feature>
<comment type="subcellular location">
    <subcellularLocation>
        <location evidence="1">Membrane</location>
        <topology evidence="1">Multi-pass membrane protein</topology>
    </subcellularLocation>
</comment>
<dbReference type="AlphaFoldDB" id="A0A0L0DQX3"/>
<feature type="transmembrane region" description="Helical" evidence="14">
    <location>
        <begin position="307"/>
        <end position="329"/>
    </location>
</feature>
<feature type="transmembrane region" description="Helical" evidence="14">
    <location>
        <begin position="219"/>
        <end position="244"/>
    </location>
</feature>
<feature type="transmembrane region" description="Helical" evidence="14">
    <location>
        <begin position="119"/>
        <end position="137"/>
    </location>
</feature>
<keyword evidence="6 14" id="KW-0812">Transmembrane</keyword>
<dbReference type="GO" id="GO:0006656">
    <property type="term" value="P:phosphatidylcholine biosynthetic process"/>
    <property type="evidence" value="ECO:0007669"/>
    <property type="project" value="TreeGrafter"/>
</dbReference>
<evidence type="ECO:0000313" key="16">
    <source>
        <dbReference type="Proteomes" id="UP000054408"/>
    </source>
</evidence>
<dbReference type="eggNOG" id="KOG2895">
    <property type="taxonomic scope" value="Eukaryota"/>
</dbReference>
<feature type="compositionally biased region" description="Basic and acidic residues" evidence="13">
    <location>
        <begin position="14"/>
        <end position="31"/>
    </location>
</feature>
<evidence type="ECO:0000256" key="5">
    <source>
        <dbReference type="ARBA" id="ARBA00022679"/>
    </source>
</evidence>
<keyword evidence="11" id="KW-1208">Phospholipid metabolism</keyword>
<evidence type="ECO:0000256" key="11">
    <source>
        <dbReference type="ARBA" id="ARBA00023264"/>
    </source>
</evidence>
<keyword evidence="12" id="KW-0012">Acyltransferase</keyword>
<dbReference type="InterPro" id="IPR021261">
    <property type="entry name" value="GPCAT"/>
</dbReference>
<evidence type="ECO:0000256" key="12">
    <source>
        <dbReference type="ARBA" id="ARBA00023315"/>
    </source>
</evidence>
<reference evidence="15 16" key="1">
    <citation type="submission" date="2010-05" db="EMBL/GenBank/DDBJ databases">
        <title>The Genome Sequence of Thecamonas trahens ATCC 50062.</title>
        <authorList>
            <consortium name="The Broad Institute Genome Sequencing Platform"/>
            <person name="Russ C."/>
            <person name="Cuomo C."/>
            <person name="Shea T."/>
            <person name="Young S.K."/>
            <person name="Zeng Q."/>
            <person name="Koehrsen M."/>
            <person name="Haas B."/>
            <person name="Borodovsky M."/>
            <person name="Guigo R."/>
            <person name="Alvarado L."/>
            <person name="Berlin A."/>
            <person name="Bochicchio J."/>
            <person name="Borenstein D."/>
            <person name="Chapman S."/>
            <person name="Chen Z."/>
            <person name="Freedman E."/>
            <person name="Gellesch M."/>
            <person name="Goldberg J."/>
            <person name="Griggs A."/>
            <person name="Gujja S."/>
            <person name="Heilman E."/>
            <person name="Heiman D."/>
            <person name="Hepburn T."/>
            <person name="Howarth C."/>
            <person name="Jen D."/>
            <person name="Larson L."/>
            <person name="Mehta T."/>
            <person name="Park D."/>
            <person name="Pearson M."/>
            <person name="Roberts A."/>
            <person name="Saif S."/>
            <person name="Shenoy N."/>
            <person name="Sisk P."/>
            <person name="Stolte C."/>
            <person name="Sykes S."/>
            <person name="Thomson T."/>
            <person name="Walk T."/>
            <person name="White J."/>
            <person name="Yandava C."/>
            <person name="Burger G."/>
            <person name="Gray M.W."/>
            <person name="Holland P.W.H."/>
            <person name="King N."/>
            <person name="Lang F.B.F."/>
            <person name="Roger A.J."/>
            <person name="Ruiz-Trillo I."/>
            <person name="Lander E."/>
            <person name="Nusbaum C."/>
        </authorList>
    </citation>
    <scope>NUCLEOTIDE SEQUENCE [LARGE SCALE GENOMIC DNA]</scope>
    <source>
        <strain evidence="15 16">ATCC 50062</strain>
    </source>
</reference>
<feature type="transmembrane region" description="Helical" evidence="14">
    <location>
        <begin position="279"/>
        <end position="301"/>
    </location>
</feature>
<keyword evidence="5" id="KW-0808">Transferase</keyword>
<evidence type="ECO:0000256" key="8">
    <source>
        <dbReference type="ARBA" id="ARBA00023098"/>
    </source>
</evidence>
<feature type="transmembrane region" description="Helical" evidence="14">
    <location>
        <begin position="143"/>
        <end position="162"/>
    </location>
</feature>
<evidence type="ECO:0000256" key="9">
    <source>
        <dbReference type="ARBA" id="ARBA00023136"/>
    </source>
</evidence>
<gene>
    <name evidence="15" type="ORF">AMSG_01533</name>
</gene>
<evidence type="ECO:0000256" key="14">
    <source>
        <dbReference type="SAM" id="Phobius"/>
    </source>
</evidence>
<protein>
    <recommendedName>
        <fullName evidence="3">Glycerophosphocholine acyltransferase 1</fullName>
    </recommendedName>
</protein>
<dbReference type="EMBL" id="GL349438">
    <property type="protein sequence ID" value="KNC54682.1"/>
    <property type="molecule type" value="Genomic_DNA"/>
</dbReference>
<dbReference type="OMA" id="FEREESH"/>
<evidence type="ECO:0000256" key="13">
    <source>
        <dbReference type="SAM" id="MobiDB-lite"/>
    </source>
</evidence>
<evidence type="ECO:0000256" key="6">
    <source>
        <dbReference type="ARBA" id="ARBA00022692"/>
    </source>
</evidence>
<proteinExistence type="inferred from homology"/>
<dbReference type="Proteomes" id="UP000054408">
    <property type="component" value="Unassembled WGS sequence"/>
</dbReference>
<sequence>MSSSSTKGVRQRRKTVEKTSKEPTEETKVGESEPESPTSSVLPSSHAPADIQAEVVAELRGKILFRHELVFVLSCINVFATAFILGRWPVEYYKWHSIKAVVLMTTRTYTFFKQNYHMYLLDLCYFVNVLVMVYVWILPHNAMLFRIIFALSGTLTASIALFRNSLVLHSHAFMTSLWLHLSPPLMAWGIRWHATNGEPFTYCITDACSVSAFAAEHGYWGIFGPVFAFYAFWIIVHYSIVFVIKEKAVREQGLATLYASSSLRPLVALGGDAEWRRRAVYFGGHAVFAAISCIGAMIMWSHYWIHTLYLCAVMICSAWNGATFMFHVFSARYQDELKAKAEAKAQISFDGDAPPTIL</sequence>
<keyword evidence="7 14" id="KW-1133">Transmembrane helix</keyword>
<evidence type="ECO:0000256" key="4">
    <source>
        <dbReference type="ARBA" id="ARBA00022516"/>
    </source>
</evidence>
<evidence type="ECO:0000313" key="15">
    <source>
        <dbReference type="EMBL" id="KNC54682.1"/>
    </source>
</evidence>
<dbReference type="PANTHER" id="PTHR31201">
    <property type="entry name" value="OS01G0585100 PROTEIN"/>
    <property type="match status" value="1"/>
</dbReference>
<evidence type="ECO:0000256" key="7">
    <source>
        <dbReference type="ARBA" id="ARBA00022989"/>
    </source>
</evidence>
<evidence type="ECO:0000256" key="10">
    <source>
        <dbReference type="ARBA" id="ARBA00023209"/>
    </source>
</evidence>
<dbReference type="RefSeq" id="XP_013761584.1">
    <property type="nucleotide sequence ID" value="XM_013906130.1"/>
</dbReference>
<dbReference type="GO" id="GO:0016746">
    <property type="term" value="F:acyltransferase activity"/>
    <property type="evidence" value="ECO:0007669"/>
    <property type="project" value="UniProtKB-KW"/>
</dbReference>
<evidence type="ECO:0000256" key="3">
    <source>
        <dbReference type="ARBA" id="ARBA00019082"/>
    </source>
</evidence>
<organism evidence="15 16">
    <name type="scientific">Thecamonas trahens ATCC 50062</name>
    <dbReference type="NCBI Taxonomy" id="461836"/>
    <lineage>
        <taxon>Eukaryota</taxon>
        <taxon>Apusozoa</taxon>
        <taxon>Apusomonadida</taxon>
        <taxon>Apusomonadidae</taxon>
        <taxon>Thecamonas</taxon>
    </lineage>
</organism>
<dbReference type="GO" id="GO:0016020">
    <property type="term" value="C:membrane"/>
    <property type="evidence" value="ECO:0007669"/>
    <property type="project" value="UniProtKB-SubCell"/>
</dbReference>
<keyword evidence="10" id="KW-0594">Phospholipid biosynthesis</keyword>
<dbReference type="OrthoDB" id="406287at2759"/>
<dbReference type="GeneID" id="25561280"/>
<feature type="transmembrane region" description="Helical" evidence="14">
    <location>
        <begin position="69"/>
        <end position="86"/>
    </location>
</feature>
<dbReference type="Pfam" id="PF10998">
    <property type="entry name" value="DUF2838"/>
    <property type="match status" value="1"/>
</dbReference>
<keyword evidence="16" id="KW-1185">Reference proteome</keyword>
<keyword evidence="4" id="KW-0444">Lipid biosynthesis</keyword>
<keyword evidence="9 14" id="KW-0472">Membrane</keyword>